<proteinExistence type="predicted"/>
<dbReference type="EMBL" id="BSDE01000006">
    <property type="protein sequence ID" value="GLH74438.1"/>
    <property type="molecule type" value="Genomic_DNA"/>
</dbReference>
<dbReference type="InterPro" id="IPR050570">
    <property type="entry name" value="Cell_wall_metabolism_enzyme"/>
</dbReference>
<feature type="domain" description="LysM" evidence="2">
    <location>
        <begin position="39"/>
        <end position="83"/>
    </location>
</feature>
<evidence type="ECO:0000256" key="1">
    <source>
        <dbReference type="SAM" id="SignalP"/>
    </source>
</evidence>
<dbReference type="InterPro" id="IPR018392">
    <property type="entry name" value="LysM"/>
</dbReference>
<dbReference type="CDD" id="cd12797">
    <property type="entry name" value="M23_peptidase"/>
    <property type="match status" value="1"/>
</dbReference>
<feature type="signal peptide" evidence="1">
    <location>
        <begin position="1"/>
        <end position="19"/>
    </location>
</feature>
<organism evidence="3 4">
    <name type="scientific">Geothrix limicola</name>
    <dbReference type="NCBI Taxonomy" id="2927978"/>
    <lineage>
        <taxon>Bacteria</taxon>
        <taxon>Pseudomonadati</taxon>
        <taxon>Acidobacteriota</taxon>
        <taxon>Holophagae</taxon>
        <taxon>Holophagales</taxon>
        <taxon>Holophagaceae</taxon>
        <taxon>Geothrix</taxon>
    </lineage>
</organism>
<dbReference type="InterPro" id="IPR011055">
    <property type="entry name" value="Dup_hybrid_motif"/>
</dbReference>
<dbReference type="PROSITE" id="PS51782">
    <property type="entry name" value="LYSM"/>
    <property type="match status" value="1"/>
</dbReference>
<dbReference type="Gene3D" id="2.70.70.10">
    <property type="entry name" value="Glucose Permease (Domain IIA)"/>
    <property type="match status" value="1"/>
</dbReference>
<evidence type="ECO:0000313" key="4">
    <source>
        <dbReference type="Proteomes" id="UP001165069"/>
    </source>
</evidence>
<dbReference type="CDD" id="cd00118">
    <property type="entry name" value="LysM"/>
    <property type="match status" value="1"/>
</dbReference>
<evidence type="ECO:0000259" key="2">
    <source>
        <dbReference type="PROSITE" id="PS51782"/>
    </source>
</evidence>
<gene>
    <name evidence="3" type="ORF">GETHLI_29400</name>
</gene>
<dbReference type="Pfam" id="PF01551">
    <property type="entry name" value="Peptidase_M23"/>
    <property type="match status" value="1"/>
</dbReference>
<dbReference type="PANTHER" id="PTHR21666:SF270">
    <property type="entry name" value="MUREIN HYDROLASE ACTIVATOR ENVC"/>
    <property type="match status" value="1"/>
</dbReference>
<dbReference type="SUPFAM" id="SSF51261">
    <property type="entry name" value="Duplicated hybrid motif"/>
    <property type="match status" value="1"/>
</dbReference>
<feature type="chain" id="PRO_5046267672" description="LysM domain-containing protein" evidence="1">
    <location>
        <begin position="20"/>
        <end position="350"/>
    </location>
</feature>
<name>A0ABQ5QID1_9BACT</name>
<reference evidence="3 4" key="1">
    <citation type="journal article" date="2023" name="Antonie Van Leeuwenhoek">
        <title>Mesoterricola silvestris gen. nov., sp. nov., Mesoterricola sediminis sp. nov., Geothrix oryzae sp. nov., Geothrix edaphica sp. nov., Geothrix rubra sp. nov., and Geothrix limicola sp. nov., six novel members of Acidobacteriota isolated from soils.</title>
        <authorList>
            <person name="Itoh H."/>
            <person name="Sugisawa Y."/>
            <person name="Mise K."/>
            <person name="Xu Z."/>
            <person name="Kuniyasu M."/>
            <person name="Ushijima N."/>
            <person name="Kawano K."/>
            <person name="Kobayashi E."/>
            <person name="Shiratori Y."/>
            <person name="Masuda Y."/>
            <person name="Senoo K."/>
        </authorList>
    </citation>
    <scope>NUCLEOTIDE SEQUENCE [LARGE SCALE GENOMIC DNA]</scope>
    <source>
        <strain evidence="3 4">Red804</strain>
    </source>
</reference>
<dbReference type="Gene3D" id="3.10.350.10">
    <property type="entry name" value="LysM domain"/>
    <property type="match status" value="1"/>
</dbReference>
<dbReference type="Pfam" id="PF01476">
    <property type="entry name" value="LysM"/>
    <property type="match status" value="1"/>
</dbReference>
<dbReference type="SMART" id="SM00257">
    <property type="entry name" value="LysM"/>
    <property type="match status" value="1"/>
</dbReference>
<dbReference type="Proteomes" id="UP001165069">
    <property type="component" value="Unassembled WGS sequence"/>
</dbReference>
<accession>A0ABQ5QID1</accession>
<keyword evidence="4" id="KW-1185">Reference proteome</keyword>
<dbReference type="SUPFAM" id="SSF54106">
    <property type="entry name" value="LysM domain"/>
    <property type="match status" value="1"/>
</dbReference>
<comment type="caution">
    <text evidence="3">The sequence shown here is derived from an EMBL/GenBank/DDBJ whole genome shotgun (WGS) entry which is preliminary data.</text>
</comment>
<protein>
    <recommendedName>
        <fullName evidence="2">LysM domain-containing protein</fullName>
    </recommendedName>
</protein>
<dbReference type="RefSeq" id="WP_285576741.1">
    <property type="nucleotide sequence ID" value="NZ_BSDE01000006.1"/>
</dbReference>
<dbReference type="PANTHER" id="PTHR21666">
    <property type="entry name" value="PEPTIDASE-RELATED"/>
    <property type="match status" value="1"/>
</dbReference>
<sequence length="350" mass="37384">MRLAVLTLVLASFSLGLQAVPKRPSKKSHSRPAAHPAGTVHVVRKGETAASVARQSGLSLAELAALNPGKSLTKLAVGTRLTIRHGAAVAQEVTHLETESAAPRPALAALPGTPAVVPTPMPHLEQLLPYQVRGTVPSGEAVRLLSLDPHQAPGTPAQLLARMQQVMPPVTESELNALLPTFAPADPDRLDLLWPVETRTISSAWGPRMRTKTVRVKNQRKKRVRYKGRHKGIDLNAPMGTSVFAALDGQVLVAGKHKGYGNYVVVDHGNGVVTLYGHHKLNLVHTGDIVRRGQKIAEVGRTGNATGPHLHFELKIDGVQRNPLPALNDEEEIPAELAAQNALLGSSSTR</sequence>
<dbReference type="InterPro" id="IPR016047">
    <property type="entry name" value="M23ase_b-sheet_dom"/>
</dbReference>
<dbReference type="InterPro" id="IPR036779">
    <property type="entry name" value="LysM_dom_sf"/>
</dbReference>
<evidence type="ECO:0000313" key="3">
    <source>
        <dbReference type="EMBL" id="GLH74438.1"/>
    </source>
</evidence>
<keyword evidence="1" id="KW-0732">Signal</keyword>